<sequence length="42" mass="4596">MLKIAPFSTMGSVVQLINAFGGKQEFERAVHELPSALYQESA</sequence>
<dbReference type="Proteomes" id="UP000010809">
    <property type="component" value="Chromosome"/>
</dbReference>
<dbReference type="KEGG" id="tni:TVNIR_1698"/>
<keyword evidence="2" id="KW-1185">Reference proteome</keyword>
<dbReference type="AlphaFoldDB" id="L0DWM6"/>
<accession>L0DWM6</accession>
<name>L0DWM6_THIND</name>
<dbReference type="RefSeq" id="WP_015258488.1">
    <property type="nucleotide sequence ID" value="NC_019902.2"/>
</dbReference>
<dbReference type="eggNOG" id="COG4096">
    <property type="taxonomic scope" value="Bacteria"/>
</dbReference>
<gene>
    <name evidence="1" type="ordered locus">TVNIR_1698</name>
</gene>
<dbReference type="PATRIC" id="fig|1255043.3.peg.1719"/>
<organism evidence="1 2">
    <name type="scientific">Thioalkalivibrio nitratireducens (strain DSM 14787 / UNIQEM 213 / ALEN2)</name>
    <dbReference type="NCBI Taxonomy" id="1255043"/>
    <lineage>
        <taxon>Bacteria</taxon>
        <taxon>Pseudomonadati</taxon>
        <taxon>Pseudomonadota</taxon>
        <taxon>Gammaproteobacteria</taxon>
        <taxon>Chromatiales</taxon>
        <taxon>Ectothiorhodospiraceae</taxon>
        <taxon>Thioalkalivibrio</taxon>
    </lineage>
</organism>
<dbReference type="EMBL" id="CP003989">
    <property type="protein sequence ID" value="AGA33360.1"/>
    <property type="molecule type" value="Genomic_DNA"/>
</dbReference>
<reference evidence="1" key="1">
    <citation type="submission" date="2015-12" db="EMBL/GenBank/DDBJ databases">
        <authorList>
            <person name="Tikhonova T.V."/>
            <person name="Pavlov A.R."/>
            <person name="Beletsky A.V."/>
            <person name="Mardanov A.V."/>
            <person name="Sorokin D.Y."/>
            <person name="Ravin N.V."/>
            <person name="Popov V.O."/>
        </authorList>
    </citation>
    <scope>NUCLEOTIDE SEQUENCE</scope>
    <source>
        <strain evidence="1">DSM 14787</strain>
    </source>
</reference>
<evidence type="ECO:0000313" key="2">
    <source>
        <dbReference type="Proteomes" id="UP000010809"/>
    </source>
</evidence>
<proteinExistence type="predicted"/>
<protein>
    <submittedName>
        <fullName evidence="1">Uncharacterized protein</fullName>
    </submittedName>
</protein>
<dbReference type="HOGENOM" id="CLU_3259146_0_0_6"/>
<evidence type="ECO:0000313" key="1">
    <source>
        <dbReference type="EMBL" id="AGA33360.1"/>
    </source>
</evidence>
<dbReference type="STRING" id="1255043.TVNIR_1698"/>